<dbReference type="EMBL" id="UYRU01075215">
    <property type="protein sequence ID" value="VDN25580.1"/>
    <property type="molecule type" value="Genomic_DNA"/>
</dbReference>
<evidence type="ECO:0000259" key="3">
    <source>
        <dbReference type="Pfam" id="PF05185"/>
    </source>
</evidence>
<dbReference type="GO" id="GO:0006355">
    <property type="term" value="P:regulation of DNA-templated transcription"/>
    <property type="evidence" value="ECO:0007669"/>
    <property type="project" value="TreeGrafter"/>
</dbReference>
<dbReference type="Gene3D" id="3.40.50.150">
    <property type="entry name" value="Vaccinia Virus protein VP39"/>
    <property type="match status" value="1"/>
</dbReference>
<evidence type="ECO:0000313" key="5">
    <source>
        <dbReference type="Proteomes" id="UP000281553"/>
    </source>
</evidence>
<dbReference type="PANTHER" id="PTHR10738">
    <property type="entry name" value="PROTEIN ARGININE N-METHYLTRANSFERASE 5"/>
    <property type="match status" value="1"/>
</dbReference>
<dbReference type="Proteomes" id="UP000281553">
    <property type="component" value="Unassembled WGS sequence"/>
</dbReference>
<sequence>MDSYKYKAYEEAIYMALLDRCKNSGPNSFTSEDFPTLTDAPAKTNGACTTGRDKQHRLETEWNGRDVHLVPGDMRQLSPDLEKADIFVSELLGSFGDNELSPECLDGAQHLLKENGISIPSSYTSYVAPLQSLRIHQEAASHREVVSPVQF</sequence>
<evidence type="ECO:0000256" key="1">
    <source>
        <dbReference type="ARBA" id="ARBA00022691"/>
    </source>
</evidence>
<dbReference type="InterPro" id="IPR035075">
    <property type="entry name" value="PRMT5"/>
</dbReference>
<reference evidence="4 5" key="1">
    <citation type="submission" date="2018-11" db="EMBL/GenBank/DDBJ databases">
        <authorList>
            <consortium name="Pathogen Informatics"/>
        </authorList>
    </citation>
    <scope>NUCLEOTIDE SEQUENCE [LARGE SCALE GENOMIC DNA]</scope>
</reference>
<dbReference type="OrthoDB" id="1368803at2759"/>
<feature type="domain" description="PRMT5 arginine-N-methyltransferase" evidence="3">
    <location>
        <begin position="55"/>
        <end position="119"/>
    </location>
</feature>
<proteinExistence type="predicted"/>
<keyword evidence="1" id="KW-0949">S-adenosyl-L-methionine</keyword>
<dbReference type="Pfam" id="PF05185">
    <property type="entry name" value="PRMT5"/>
    <property type="match status" value="1"/>
</dbReference>
<dbReference type="AlphaFoldDB" id="A0A3P7MGR5"/>
<feature type="region of interest" description="Disordered" evidence="2">
    <location>
        <begin position="32"/>
        <end position="53"/>
    </location>
</feature>
<evidence type="ECO:0000313" key="4">
    <source>
        <dbReference type="EMBL" id="VDN25580.1"/>
    </source>
</evidence>
<accession>A0A3P7MGR5</accession>
<dbReference type="GO" id="GO:0016274">
    <property type="term" value="F:protein-arginine N-methyltransferase activity"/>
    <property type="evidence" value="ECO:0007669"/>
    <property type="project" value="InterPro"/>
</dbReference>
<dbReference type="GO" id="GO:0005634">
    <property type="term" value="C:nucleus"/>
    <property type="evidence" value="ECO:0007669"/>
    <property type="project" value="TreeGrafter"/>
</dbReference>
<evidence type="ECO:0000256" key="2">
    <source>
        <dbReference type="SAM" id="MobiDB-lite"/>
    </source>
</evidence>
<keyword evidence="5" id="KW-1185">Reference proteome</keyword>
<organism evidence="4 5">
    <name type="scientific">Dibothriocephalus latus</name>
    <name type="common">Fish tapeworm</name>
    <name type="synonym">Diphyllobothrium latum</name>
    <dbReference type="NCBI Taxonomy" id="60516"/>
    <lineage>
        <taxon>Eukaryota</taxon>
        <taxon>Metazoa</taxon>
        <taxon>Spiralia</taxon>
        <taxon>Lophotrochozoa</taxon>
        <taxon>Platyhelminthes</taxon>
        <taxon>Cestoda</taxon>
        <taxon>Eucestoda</taxon>
        <taxon>Diphyllobothriidea</taxon>
        <taxon>Diphyllobothriidae</taxon>
        <taxon>Dibothriocephalus</taxon>
    </lineage>
</organism>
<dbReference type="SUPFAM" id="SSF53335">
    <property type="entry name" value="S-adenosyl-L-methionine-dependent methyltransferases"/>
    <property type="match status" value="1"/>
</dbReference>
<dbReference type="PANTHER" id="PTHR10738:SF0">
    <property type="entry name" value="PROTEIN ARGININE N-METHYLTRANSFERASE 5"/>
    <property type="match status" value="1"/>
</dbReference>
<dbReference type="InterPro" id="IPR025799">
    <property type="entry name" value="Arg_MeTrfase"/>
</dbReference>
<gene>
    <name evidence="4" type="ORF">DILT_LOCUS14646</name>
</gene>
<dbReference type="GO" id="GO:0005829">
    <property type="term" value="C:cytosol"/>
    <property type="evidence" value="ECO:0007669"/>
    <property type="project" value="TreeGrafter"/>
</dbReference>
<name>A0A3P7MGR5_DIBLA</name>
<protein>
    <recommendedName>
        <fullName evidence="3">PRMT5 arginine-N-methyltransferase domain-containing protein</fullName>
    </recommendedName>
</protein>
<dbReference type="InterPro" id="IPR029063">
    <property type="entry name" value="SAM-dependent_MTases_sf"/>
</dbReference>